<dbReference type="Proteomes" id="UP000266723">
    <property type="component" value="Unassembled WGS sequence"/>
</dbReference>
<gene>
    <name evidence="2" type="ORF">DY000_02006586</name>
</gene>
<name>A0ABQ7BSY1_BRACR</name>
<evidence type="ECO:0000256" key="1">
    <source>
        <dbReference type="SAM" id="MobiDB-lite"/>
    </source>
</evidence>
<feature type="region of interest" description="Disordered" evidence="1">
    <location>
        <begin position="168"/>
        <end position="201"/>
    </location>
</feature>
<reference evidence="2 3" key="1">
    <citation type="journal article" date="2020" name="BMC Genomics">
        <title>Intraspecific diversification of the crop wild relative Brassica cretica Lam. using demographic model selection.</title>
        <authorList>
            <person name="Kioukis A."/>
            <person name="Michalopoulou V.A."/>
            <person name="Briers L."/>
            <person name="Pirintsos S."/>
            <person name="Studholme D.J."/>
            <person name="Pavlidis P."/>
            <person name="Sarris P.F."/>
        </authorList>
    </citation>
    <scope>NUCLEOTIDE SEQUENCE [LARGE SCALE GENOMIC DNA]</scope>
    <source>
        <strain evidence="3">cv. PFS-1207/04</strain>
    </source>
</reference>
<proteinExistence type="predicted"/>
<protein>
    <submittedName>
        <fullName evidence="2">Uncharacterized protein</fullName>
    </submittedName>
</protein>
<sequence>MSAKKAAPKRAAPSETEDEVQFIRSSKRQAATAMASSSKKKSKASESTPKVSLLSSRGSSASIQFIQSDLLQAMSQLFHLGERMGDHDSLKADLAELTSKLREEKDNVLAICAAETFDAEKTMAVSGAIVVTRWELMREWLNHQTGSWDHEGALELYKKVKTSEAEFQGLPAPSFEGEPMIPSKTEAEKTLEPAADDPPAI</sequence>
<organism evidence="2 3">
    <name type="scientific">Brassica cretica</name>
    <name type="common">Mustard</name>
    <dbReference type="NCBI Taxonomy" id="69181"/>
    <lineage>
        <taxon>Eukaryota</taxon>
        <taxon>Viridiplantae</taxon>
        <taxon>Streptophyta</taxon>
        <taxon>Embryophyta</taxon>
        <taxon>Tracheophyta</taxon>
        <taxon>Spermatophyta</taxon>
        <taxon>Magnoliopsida</taxon>
        <taxon>eudicotyledons</taxon>
        <taxon>Gunneridae</taxon>
        <taxon>Pentapetalae</taxon>
        <taxon>rosids</taxon>
        <taxon>malvids</taxon>
        <taxon>Brassicales</taxon>
        <taxon>Brassicaceae</taxon>
        <taxon>Brassiceae</taxon>
        <taxon>Brassica</taxon>
    </lineage>
</organism>
<dbReference type="EMBL" id="QGKV02000832">
    <property type="protein sequence ID" value="KAF3542950.1"/>
    <property type="molecule type" value="Genomic_DNA"/>
</dbReference>
<comment type="caution">
    <text evidence="2">The sequence shown here is derived from an EMBL/GenBank/DDBJ whole genome shotgun (WGS) entry which is preliminary data.</text>
</comment>
<feature type="compositionally biased region" description="Low complexity" evidence="1">
    <location>
        <begin position="1"/>
        <end position="13"/>
    </location>
</feature>
<evidence type="ECO:0000313" key="2">
    <source>
        <dbReference type="EMBL" id="KAF3542950.1"/>
    </source>
</evidence>
<accession>A0ABQ7BSY1</accession>
<evidence type="ECO:0000313" key="3">
    <source>
        <dbReference type="Proteomes" id="UP000266723"/>
    </source>
</evidence>
<feature type="region of interest" description="Disordered" evidence="1">
    <location>
        <begin position="1"/>
        <end position="53"/>
    </location>
</feature>
<keyword evidence="3" id="KW-1185">Reference proteome</keyword>